<keyword evidence="2" id="KW-1185">Reference proteome</keyword>
<dbReference type="RefSeq" id="WP_151866600.1">
    <property type="nucleotide sequence ID" value="NZ_WBZB01000041.1"/>
</dbReference>
<proteinExistence type="predicted"/>
<reference evidence="1 2" key="1">
    <citation type="submission" date="2019-10" db="EMBL/GenBank/DDBJ databases">
        <title>Alkaliphilus serpentinus sp. nov. and Alkaliphilus pronyensis sp. nov., two novel anaerobic alkaliphilic species isolated from the serpentinized-hosted hydrothermal field of the Prony Bay (New Caledonia).</title>
        <authorList>
            <person name="Postec A."/>
        </authorList>
    </citation>
    <scope>NUCLEOTIDE SEQUENCE [LARGE SCALE GENOMIC DNA]</scope>
    <source>
        <strain evidence="1 2">LacT</strain>
    </source>
</reference>
<organism evidence="1 2">
    <name type="scientific">Alkaliphilus serpentinus</name>
    <dbReference type="NCBI Taxonomy" id="1482731"/>
    <lineage>
        <taxon>Bacteria</taxon>
        <taxon>Bacillati</taxon>
        <taxon>Bacillota</taxon>
        <taxon>Clostridia</taxon>
        <taxon>Peptostreptococcales</taxon>
        <taxon>Natronincolaceae</taxon>
        <taxon>Alkaliphilus</taxon>
    </lineage>
</organism>
<evidence type="ECO:0000313" key="2">
    <source>
        <dbReference type="Proteomes" id="UP000465601"/>
    </source>
</evidence>
<gene>
    <name evidence="1" type="ORF">F8153_12015</name>
</gene>
<protein>
    <submittedName>
        <fullName evidence="1">Phosphoribosylaminoimidazole synthetase</fullName>
    </submittedName>
</protein>
<name>A0A833HMG3_9FIRM</name>
<dbReference type="EMBL" id="WBZB01000041">
    <property type="protein sequence ID" value="KAB3527513.1"/>
    <property type="molecule type" value="Genomic_DNA"/>
</dbReference>
<sequence length="132" mass="15424">MKVRCIASTGDKLLLSTINNSGDSPETRYPLKVGEVYIVYGQHIYKSVLSYLLIGTYENLPSWYPAELFEVVDSMLPMEWYYQYDAKSVLSAIWGYNELVLTGNHYDDLIEREDKAIRTFLKRKKEIDEYCE</sequence>
<accession>A0A833HMG3</accession>
<dbReference type="AlphaFoldDB" id="A0A833HMG3"/>
<dbReference type="OrthoDB" id="6454134at2"/>
<dbReference type="Proteomes" id="UP000465601">
    <property type="component" value="Unassembled WGS sequence"/>
</dbReference>
<evidence type="ECO:0000313" key="1">
    <source>
        <dbReference type="EMBL" id="KAB3527513.1"/>
    </source>
</evidence>
<comment type="caution">
    <text evidence="1">The sequence shown here is derived from an EMBL/GenBank/DDBJ whole genome shotgun (WGS) entry which is preliminary data.</text>
</comment>